<reference evidence="4" key="1">
    <citation type="submission" date="2016-11" db="UniProtKB">
        <authorList>
            <consortium name="WormBaseParasite"/>
        </authorList>
    </citation>
    <scope>IDENTIFICATION</scope>
</reference>
<reference evidence="1" key="2">
    <citation type="submission" date="2020-09" db="EMBL/GenBank/DDBJ databases">
        <authorList>
            <person name="Kikuchi T."/>
        </authorList>
    </citation>
    <scope>NUCLEOTIDE SEQUENCE</scope>
    <source>
        <strain evidence="1">Ka4C1</strain>
    </source>
</reference>
<dbReference type="Pfam" id="PF13561">
    <property type="entry name" value="adh_short_C2"/>
    <property type="match status" value="1"/>
</dbReference>
<dbReference type="SMR" id="A0A1I7RXE2"/>
<dbReference type="PRINTS" id="PR00081">
    <property type="entry name" value="GDHRDH"/>
</dbReference>
<dbReference type="PRINTS" id="PR00080">
    <property type="entry name" value="SDRFAMILY"/>
</dbReference>
<keyword evidence="3" id="KW-1185">Reference proteome</keyword>
<name>A0A1I7RXE2_BURXY</name>
<dbReference type="OrthoDB" id="47007at2759"/>
<evidence type="ECO:0000313" key="1">
    <source>
        <dbReference type="EMBL" id="CAD5232997.1"/>
    </source>
</evidence>
<dbReference type="SUPFAM" id="SSF51735">
    <property type="entry name" value="NAD(P)-binding Rossmann-fold domains"/>
    <property type="match status" value="1"/>
</dbReference>
<dbReference type="InterPro" id="IPR002347">
    <property type="entry name" value="SDR_fam"/>
</dbReference>
<dbReference type="EMBL" id="CAJFDI010000005">
    <property type="protein sequence ID" value="CAD5232997.1"/>
    <property type="molecule type" value="Genomic_DNA"/>
</dbReference>
<dbReference type="Proteomes" id="UP000095284">
    <property type="component" value="Unplaced"/>
</dbReference>
<dbReference type="WBParaSite" id="BXY_0540800.1">
    <property type="protein sequence ID" value="BXY_0540800.1"/>
    <property type="gene ID" value="BXY_0540800"/>
</dbReference>
<accession>A0A1I7RXE2</accession>
<evidence type="ECO:0000313" key="3">
    <source>
        <dbReference type="Proteomes" id="UP000659654"/>
    </source>
</evidence>
<proteinExistence type="predicted"/>
<dbReference type="AlphaFoldDB" id="A0A1I7RXE2"/>
<dbReference type="EMBL" id="CAJFCV020000005">
    <property type="protein sequence ID" value="CAG9126320.1"/>
    <property type="molecule type" value="Genomic_DNA"/>
</dbReference>
<dbReference type="PANTHER" id="PTHR43975">
    <property type="entry name" value="ZGC:101858"/>
    <property type="match status" value="1"/>
</dbReference>
<dbReference type="Proteomes" id="UP000582659">
    <property type="component" value="Unassembled WGS sequence"/>
</dbReference>
<sequence length="271" mass="28966">MEKLNISGRFAGKTVIITGSSRGIGRGVALGFAAQGANVVVHGQDETKLKETAKAIEGLGVSDKNYLIVQGAIQDQTTQEKLIQEAIKKFGNINVLVNNAAVSHKDGLDPNSAENLDFIYQVNLRSVYTLTNLAIPYLIKTKGNVVNISSVGSQKMSDGLVPYCMLKAALDHFTRGAALRHAKDGIRINTVSPGGTETDFVHRHGGDAEVTRKLGEKWKNLFVPMNRFATPGEVANIVIFVASDDASYVTGANINVDGGVLAGIPSSNWMK</sequence>
<gene>
    <name evidence="1" type="ORF">BXYJ_LOCUS13088</name>
</gene>
<organism evidence="2 4">
    <name type="scientific">Bursaphelenchus xylophilus</name>
    <name type="common">Pinewood nematode worm</name>
    <name type="synonym">Aphelenchoides xylophilus</name>
    <dbReference type="NCBI Taxonomy" id="6326"/>
    <lineage>
        <taxon>Eukaryota</taxon>
        <taxon>Metazoa</taxon>
        <taxon>Ecdysozoa</taxon>
        <taxon>Nematoda</taxon>
        <taxon>Chromadorea</taxon>
        <taxon>Rhabditida</taxon>
        <taxon>Tylenchina</taxon>
        <taxon>Tylenchomorpha</taxon>
        <taxon>Aphelenchoidea</taxon>
        <taxon>Aphelenchoididae</taxon>
        <taxon>Bursaphelenchus</taxon>
    </lineage>
</organism>
<protein>
    <submittedName>
        <fullName evidence="1">(pine wood nematode) hypothetical protein</fullName>
    </submittedName>
</protein>
<dbReference type="PANTHER" id="PTHR43975:SF2">
    <property type="entry name" value="EG:BACR7A4.14 PROTEIN-RELATED"/>
    <property type="match status" value="1"/>
</dbReference>
<dbReference type="eggNOG" id="KOG0725">
    <property type="taxonomic scope" value="Eukaryota"/>
</dbReference>
<dbReference type="Proteomes" id="UP000659654">
    <property type="component" value="Unassembled WGS sequence"/>
</dbReference>
<dbReference type="InterPro" id="IPR036291">
    <property type="entry name" value="NAD(P)-bd_dom_sf"/>
</dbReference>
<evidence type="ECO:0000313" key="2">
    <source>
        <dbReference type="Proteomes" id="UP000095284"/>
    </source>
</evidence>
<dbReference type="FunFam" id="3.40.50.720:FF:000084">
    <property type="entry name" value="Short-chain dehydrogenase reductase"/>
    <property type="match status" value="1"/>
</dbReference>
<evidence type="ECO:0000313" key="4">
    <source>
        <dbReference type="WBParaSite" id="BXY_0540800.1"/>
    </source>
</evidence>
<dbReference type="Gene3D" id="3.40.50.720">
    <property type="entry name" value="NAD(P)-binding Rossmann-like Domain"/>
    <property type="match status" value="1"/>
</dbReference>